<keyword evidence="2" id="KW-1185">Reference proteome</keyword>
<organism evidence="1 2">
    <name type="scientific">Selenomonas ruminis</name>
    <dbReference type="NCBI Taxonomy" id="2593411"/>
    <lineage>
        <taxon>Bacteria</taxon>
        <taxon>Bacillati</taxon>
        <taxon>Bacillota</taxon>
        <taxon>Negativicutes</taxon>
        <taxon>Selenomonadales</taxon>
        <taxon>Selenomonadaceae</taxon>
        <taxon>Selenomonas</taxon>
    </lineage>
</organism>
<name>A0A5D6VZX7_9FIRM</name>
<proteinExistence type="predicted"/>
<accession>A0A5D6VZX7</accession>
<dbReference type="Proteomes" id="UP000323646">
    <property type="component" value="Unassembled WGS sequence"/>
</dbReference>
<dbReference type="OrthoDB" id="1666650at2"/>
<reference evidence="1 2" key="1">
    <citation type="submission" date="2019-08" db="EMBL/GenBank/DDBJ databases">
        <title>Selenomonas sp. mPRGC5 and Selenomonas sp. mPRGC8 isolated from ruminal fluid of dairy goat (Capra hircus).</title>
        <authorList>
            <person name="Poothong S."/>
            <person name="Nuengjamnong C."/>
            <person name="Tanasupawat S."/>
        </authorList>
    </citation>
    <scope>NUCLEOTIDE SEQUENCE [LARGE SCALE GENOMIC DNA]</scope>
    <source>
        <strain evidence="2">mPRGC5</strain>
    </source>
</reference>
<evidence type="ECO:0000313" key="1">
    <source>
        <dbReference type="EMBL" id="TYZ21721.1"/>
    </source>
</evidence>
<comment type="caution">
    <text evidence="1">The sequence shown here is derived from an EMBL/GenBank/DDBJ whole genome shotgun (WGS) entry which is preliminary data.</text>
</comment>
<sequence length="74" mass="8952">MIRRHASNRPEKPRSVQEISARYQQAIKQYQMLMRSQNDNREQRVMLYSEIKALGWCLGRDEHKIVQEINLPQR</sequence>
<dbReference type="EMBL" id="VTOY01000008">
    <property type="protein sequence ID" value="TYZ21721.1"/>
    <property type="molecule type" value="Genomic_DNA"/>
</dbReference>
<dbReference type="AlphaFoldDB" id="A0A5D6VZX7"/>
<evidence type="ECO:0000313" key="2">
    <source>
        <dbReference type="Proteomes" id="UP000323646"/>
    </source>
</evidence>
<protein>
    <submittedName>
        <fullName evidence="1">Uncharacterized protein</fullName>
    </submittedName>
</protein>
<gene>
    <name evidence="1" type="ORF">FZ040_09620</name>
</gene>